<dbReference type="InterPro" id="IPR026869">
    <property type="entry name" value="EgtC-like"/>
</dbReference>
<dbReference type="GO" id="GO:0005737">
    <property type="term" value="C:cytoplasm"/>
    <property type="evidence" value="ECO:0007669"/>
    <property type="project" value="TreeGrafter"/>
</dbReference>
<dbReference type="Pfam" id="PF13230">
    <property type="entry name" value="GATase_4"/>
    <property type="match status" value="1"/>
</dbReference>
<name>A0AAV5RL57_STABA</name>
<reference evidence="4 5" key="1">
    <citation type="journal article" date="2023" name="Elife">
        <title>Identification of key yeast species and microbe-microbe interactions impacting larval growth of Drosophila in the wild.</title>
        <authorList>
            <person name="Mure A."/>
            <person name="Sugiura Y."/>
            <person name="Maeda R."/>
            <person name="Honda K."/>
            <person name="Sakurai N."/>
            <person name="Takahashi Y."/>
            <person name="Watada M."/>
            <person name="Katoh T."/>
            <person name="Gotoh A."/>
            <person name="Gotoh Y."/>
            <person name="Taniguchi I."/>
            <person name="Nakamura K."/>
            <person name="Hayashi T."/>
            <person name="Katayama T."/>
            <person name="Uemura T."/>
            <person name="Hattori Y."/>
        </authorList>
    </citation>
    <scope>NUCLEOTIDE SEQUENCE [LARGE SCALE GENOMIC DNA]</scope>
    <source>
        <strain evidence="4 5">SB-73</strain>
    </source>
</reference>
<dbReference type="Gene3D" id="3.60.20.10">
    <property type="entry name" value="Glutamine Phosphoribosylpyrophosphate, subunit 1, domain 1"/>
    <property type="match status" value="1"/>
</dbReference>
<dbReference type="PANTHER" id="PTHR43187:SF1">
    <property type="entry name" value="GLUTAMINE AMIDOTRANSFERASE DUG3-RELATED"/>
    <property type="match status" value="1"/>
</dbReference>
<dbReference type="PANTHER" id="PTHR43187">
    <property type="entry name" value="GLUTAMINE AMIDOTRANSFERASE DUG3-RELATED"/>
    <property type="match status" value="1"/>
</dbReference>
<dbReference type="SUPFAM" id="SSF56235">
    <property type="entry name" value="N-terminal nucleophile aminohydrolases (Ntn hydrolases)"/>
    <property type="match status" value="1"/>
</dbReference>
<dbReference type="AlphaFoldDB" id="A0AAV5RL57"/>
<dbReference type="InterPro" id="IPR017932">
    <property type="entry name" value="GATase_2_dom"/>
</dbReference>
<dbReference type="PROSITE" id="PS51278">
    <property type="entry name" value="GATASE_TYPE_2"/>
    <property type="match status" value="1"/>
</dbReference>
<keyword evidence="5" id="KW-1185">Reference proteome</keyword>
<dbReference type="InterPro" id="IPR052373">
    <property type="entry name" value="Gamma-glu_amide_hydrolase"/>
</dbReference>
<evidence type="ECO:0000259" key="3">
    <source>
        <dbReference type="PROSITE" id="PS51278"/>
    </source>
</evidence>
<proteinExistence type="predicted"/>
<dbReference type="Proteomes" id="UP001362899">
    <property type="component" value="Unassembled WGS sequence"/>
</dbReference>
<sequence length="362" mass="40839">MCRFMIYKGQDTIRLEHLLTRPAHSIINQSFDSRLRLDTRRPINGDGFGVGYYPEVVDEDEERGPCVYCATTPAWNNVNLSRLASKTHSRMVFAHVRASTSGVLSETNCHPFVYHTLMFMHNGGVSYFSQIKRKILSYIREPYFLTIQGGTDSEASFALFLDMLHTLGVDPSDPIGNFPSELLEQALEQTIQLLVKWSLEAAHEQGITEPEPSLLNFAVTDGETVVVSRYISSRTEEAASLYYSTGTRFYEKEPGQYTMERCHRLNSIVMVASEPLTFERNDWITIPTNTIMVIRKSPSVLLRPIKDQFYVSDPTHSRKTDLMVRKGLASPVVRPSYKAQISTRQGVPPLMREGRASTAAGA</sequence>
<accession>A0AAV5RL57</accession>
<dbReference type="GO" id="GO:0006751">
    <property type="term" value="P:glutathione catabolic process"/>
    <property type="evidence" value="ECO:0007669"/>
    <property type="project" value="TreeGrafter"/>
</dbReference>
<dbReference type="GO" id="GO:0008242">
    <property type="term" value="F:omega peptidase activity"/>
    <property type="evidence" value="ECO:0007669"/>
    <property type="project" value="TreeGrafter"/>
</dbReference>
<dbReference type="InterPro" id="IPR029055">
    <property type="entry name" value="Ntn_hydrolases_N"/>
</dbReference>
<evidence type="ECO:0000313" key="4">
    <source>
        <dbReference type="EMBL" id="GMM51923.1"/>
    </source>
</evidence>
<feature type="domain" description="Glutamine amidotransferase type-2" evidence="3">
    <location>
        <begin position="2"/>
        <end position="305"/>
    </location>
</feature>
<dbReference type="EMBL" id="BTGC01000008">
    <property type="protein sequence ID" value="GMM51923.1"/>
    <property type="molecule type" value="Genomic_DNA"/>
</dbReference>
<gene>
    <name evidence="4" type="ORF">DASB73_028860</name>
</gene>
<organism evidence="4 5">
    <name type="scientific">Starmerella bacillaris</name>
    <name type="common">Yeast</name>
    <name type="synonym">Candida zemplinina</name>
    <dbReference type="NCBI Taxonomy" id="1247836"/>
    <lineage>
        <taxon>Eukaryota</taxon>
        <taxon>Fungi</taxon>
        <taxon>Dikarya</taxon>
        <taxon>Ascomycota</taxon>
        <taxon>Saccharomycotina</taxon>
        <taxon>Dipodascomycetes</taxon>
        <taxon>Dipodascales</taxon>
        <taxon>Trichomonascaceae</taxon>
        <taxon>Starmerella</taxon>
    </lineage>
</organism>
<keyword evidence="1 4" id="KW-0315">Glutamine amidotransferase</keyword>
<evidence type="ECO:0000256" key="2">
    <source>
        <dbReference type="SAM" id="MobiDB-lite"/>
    </source>
</evidence>
<comment type="caution">
    <text evidence="4">The sequence shown here is derived from an EMBL/GenBank/DDBJ whole genome shotgun (WGS) entry which is preliminary data.</text>
</comment>
<protein>
    <submittedName>
        <fullName evidence="4">Glutamine amidotransferase subunit</fullName>
    </submittedName>
</protein>
<evidence type="ECO:0000313" key="5">
    <source>
        <dbReference type="Proteomes" id="UP001362899"/>
    </source>
</evidence>
<feature type="region of interest" description="Disordered" evidence="2">
    <location>
        <begin position="343"/>
        <end position="362"/>
    </location>
</feature>
<dbReference type="CDD" id="cd01908">
    <property type="entry name" value="YafJ"/>
    <property type="match status" value="1"/>
</dbReference>
<dbReference type="GO" id="GO:0061672">
    <property type="term" value="C:glutathione hydrolase complex"/>
    <property type="evidence" value="ECO:0007669"/>
    <property type="project" value="TreeGrafter"/>
</dbReference>
<evidence type="ECO:0000256" key="1">
    <source>
        <dbReference type="ARBA" id="ARBA00022962"/>
    </source>
</evidence>